<dbReference type="SUPFAM" id="SSF56672">
    <property type="entry name" value="DNA/RNA polymerases"/>
    <property type="match status" value="1"/>
</dbReference>
<keyword evidence="3" id="KW-0963">Cytoplasm</keyword>
<dbReference type="InterPro" id="IPR027329">
    <property type="entry name" value="TPX2_C"/>
</dbReference>
<evidence type="ECO:0000256" key="4">
    <source>
        <dbReference type="ARBA" id="ARBA00022701"/>
    </source>
</evidence>
<gene>
    <name evidence="11" type="ORF">TSUD_293290</name>
</gene>
<dbReference type="OrthoDB" id="1934719at2759"/>
<dbReference type="InterPro" id="IPR026960">
    <property type="entry name" value="RVT-Znf"/>
</dbReference>
<evidence type="ECO:0000259" key="9">
    <source>
        <dbReference type="Pfam" id="PF06886"/>
    </source>
</evidence>
<feature type="compositionally biased region" description="Polar residues" evidence="6">
    <location>
        <begin position="69"/>
        <end position="86"/>
    </location>
</feature>
<evidence type="ECO:0000259" key="8">
    <source>
        <dbReference type="Pfam" id="PF00425"/>
    </source>
</evidence>
<dbReference type="PANTHER" id="PTHR33116">
    <property type="entry name" value="REVERSE TRANSCRIPTASE ZINC-BINDING DOMAIN-CONTAINING PROTEIN-RELATED-RELATED"/>
    <property type="match status" value="1"/>
</dbReference>
<keyword evidence="12" id="KW-1185">Reference proteome</keyword>
<organism evidence="11 12">
    <name type="scientific">Trifolium subterraneum</name>
    <name type="common">Subterranean clover</name>
    <dbReference type="NCBI Taxonomy" id="3900"/>
    <lineage>
        <taxon>Eukaryota</taxon>
        <taxon>Viridiplantae</taxon>
        <taxon>Streptophyta</taxon>
        <taxon>Embryophyta</taxon>
        <taxon>Tracheophyta</taxon>
        <taxon>Spermatophyta</taxon>
        <taxon>Magnoliopsida</taxon>
        <taxon>eudicotyledons</taxon>
        <taxon>Gunneridae</taxon>
        <taxon>Pentapetalae</taxon>
        <taxon>rosids</taxon>
        <taxon>fabids</taxon>
        <taxon>Fabales</taxon>
        <taxon>Fabaceae</taxon>
        <taxon>Papilionoideae</taxon>
        <taxon>50 kb inversion clade</taxon>
        <taxon>NPAAA clade</taxon>
        <taxon>Hologalegina</taxon>
        <taxon>IRL clade</taxon>
        <taxon>Trifolieae</taxon>
        <taxon>Trifolium</taxon>
    </lineage>
</organism>
<dbReference type="InterPro" id="IPR000477">
    <property type="entry name" value="RT_dom"/>
</dbReference>
<keyword evidence="4" id="KW-0493">Microtubule</keyword>
<dbReference type="InterPro" id="IPR043502">
    <property type="entry name" value="DNA/RNA_pol_sf"/>
</dbReference>
<dbReference type="Pfam" id="PF00425">
    <property type="entry name" value="Chorismate_bind"/>
    <property type="match status" value="1"/>
</dbReference>
<dbReference type="GO" id="GO:0005874">
    <property type="term" value="C:microtubule"/>
    <property type="evidence" value="ECO:0007669"/>
    <property type="project" value="UniProtKB-KW"/>
</dbReference>
<feature type="compositionally biased region" description="Acidic residues" evidence="6">
    <location>
        <begin position="1260"/>
        <end position="1270"/>
    </location>
</feature>
<evidence type="ECO:0000256" key="3">
    <source>
        <dbReference type="ARBA" id="ARBA00022490"/>
    </source>
</evidence>
<dbReference type="InterPro" id="IPR036691">
    <property type="entry name" value="Endo/exonu/phosph_ase_sf"/>
</dbReference>
<keyword evidence="5" id="KW-0206">Cytoskeleton</keyword>
<feature type="region of interest" description="Disordered" evidence="6">
    <location>
        <begin position="1251"/>
        <end position="1270"/>
    </location>
</feature>
<name>A0A2Z6NGT9_TRISU</name>
<evidence type="ECO:0000259" key="10">
    <source>
        <dbReference type="Pfam" id="PF13966"/>
    </source>
</evidence>
<dbReference type="PANTHER" id="PTHR33116:SF78">
    <property type="entry name" value="OS12G0587133 PROTEIN"/>
    <property type="match status" value="1"/>
</dbReference>
<dbReference type="InterPro" id="IPR015890">
    <property type="entry name" value="Chorismate_C"/>
</dbReference>
<dbReference type="EMBL" id="DF973382">
    <property type="protein sequence ID" value="GAU28877.1"/>
    <property type="molecule type" value="Genomic_DNA"/>
</dbReference>
<comment type="subcellular location">
    <subcellularLocation>
        <location evidence="1">Cytoplasm</location>
        <location evidence="1">Cytoskeleton</location>
    </subcellularLocation>
</comment>
<feature type="region of interest" description="Disordered" evidence="6">
    <location>
        <begin position="67"/>
        <end position="114"/>
    </location>
</feature>
<dbReference type="InterPro" id="IPR005801">
    <property type="entry name" value="ADC_synthase"/>
</dbReference>
<accession>A0A2Z6NGT9</accession>
<evidence type="ECO:0000313" key="12">
    <source>
        <dbReference type="Proteomes" id="UP000242715"/>
    </source>
</evidence>
<feature type="region of interest" description="Disordered" evidence="6">
    <location>
        <begin position="1"/>
        <end position="42"/>
    </location>
</feature>
<comment type="similarity">
    <text evidence="2">Belongs to the TPX2 family.</text>
</comment>
<evidence type="ECO:0000256" key="1">
    <source>
        <dbReference type="ARBA" id="ARBA00004245"/>
    </source>
</evidence>
<feature type="domain" description="Reverse transcriptase zinc-binding" evidence="10">
    <location>
        <begin position="801"/>
        <end position="861"/>
    </location>
</feature>
<feature type="compositionally biased region" description="Basic and acidic residues" evidence="6">
    <location>
        <begin position="1"/>
        <end position="19"/>
    </location>
</feature>
<dbReference type="AlphaFoldDB" id="A0A2Z6NGT9"/>
<dbReference type="Proteomes" id="UP000242715">
    <property type="component" value="Unassembled WGS sequence"/>
</dbReference>
<dbReference type="Gene3D" id="3.60.120.10">
    <property type="entry name" value="Anthranilate synthase"/>
    <property type="match status" value="1"/>
</dbReference>
<dbReference type="SUPFAM" id="SSF56322">
    <property type="entry name" value="ADC synthase"/>
    <property type="match status" value="1"/>
</dbReference>
<reference evidence="12" key="1">
    <citation type="journal article" date="2017" name="Front. Plant Sci.">
        <title>Climate Clever Clovers: New Paradigm to Reduce the Environmental Footprint of Ruminants by Breeding Low Methanogenic Forages Utilizing Haplotype Variation.</title>
        <authorList>
            <person name="Kaur P."/>
            <person name="Appels R."/>
            <person name="Bayer P.E."/>
            <person name="Keeble-Gagnere G."/>
            <person name="Wang J."/>
            <person name="Hirakawa H."/>
            <person name="Shirasawa K."/>
            <person name="Vercoe P."/>
            <person name="Stefanova K."/>
            <person name="Durmic Z."/>
            <person name="Nichols P."/>
            <person name="Revell C."/>
            <person name="Isobe S.N."/>
            <person name="Edwards D."/>
            <person name="Erskine W."/>
        </authorList>
    </citation>
    <scope>NUCLEOTIDE SEQUENCE [LARGE SCALE GENOMIC DNA]</scope>
    <source>
        <strain evidence="12">cv. Daliak</strain>
    </source>
</reference>
<dbReference type="SUPFAM" id="SSF56219">
    <property type="entry name" value="DNase I-like"/>
    <property type="match status" value="1"/>
</dbReference>
<evidence type="ECO:0000259" key="7">
    <source>
        <dbReference type="Pfam" id="PF00078"/>
    </source>
</evidence>
<evidence type="ECO:0000256" key="6">
    <source>
        <dbReference type="SAM" id="MobiDB-lite"/>
    </source>
</evidence>
<evidence type="ECO:0000313" key="11">
    <source>
        <dbReference type="EMBL" id="GAU28877.1"/>
    </source>
</evidence>
<evidence type="ECO:0000256" key="5">
    <source>
        <dbReference type="ARBA" id="ARBA00023212"/>
    </source>
</evidence>
<feature type="domain" description="TPX2 C-terminal" evidence="9">
    <location>
        <begin position="1188"/>
        <end position="1237"/>
    </location>
</feature>
<dbReference type="Pfam" id="PF13966">
    <property type="entry name" value="zf-RVT"/>
    <property type="match status" value="1"/>
</dbReference>
<protein>
    <recommendedName>
        <fullName evidence="13">Reverse transcriptase domain-containing protein</fullName>
    </recommendedName>
</protein>
<dbReference type="Pfam" id="PF00078">
    <property type="entry name" value="RVT_1"/>
    <property type="match status" value="1"/>
</dbReference>
<dbReference type="Pfam" id="PF06886">
    <property type="entry name" value="TPX2"/>
    <property type="match status" value="1"/>
</dbReference>
<sequence length="1270" mass="144484">MTQSEDMGRFSKPIGKDDGVSGGPKQQKTPKKAGNKQKPLGKFLSSTFLPSASLRTQQQLAISLKMRNRSNSSCSTARPANTSVVSDSVRDAVEASSVRRNPPLKNRTASASSNSLTSGGDILCYSSINSSDIRNCNKNFLKNYEHEVASKVWQGALELGVEGEEDSESMSGKRKLCRELIDFKSNNAQGEWCLGGDFNAILNAGEKRGSSGGGSKLERAEFNQFINLMEVVDIPVTGKIFSLFSSYGSAMSRLDRFLLSEGFIKKGDITNQWIGDRDISDHCPIWLVCSTLDWGPKPFRFNNCWLEHPDFLSFVFETWDKIVIKDNAYLLEPFEEEEVKEAIWSCDGNKSPGPDGFNFNFFKACWSIVRSDVMAFFQEFHSTAILPKAVTASFLTLIPKKDHPQRQILDGVVVLNEIIDLAKRRKEECLLFKVDFERAYDTVNWGFLERMMVKMGFSEGWLKWMRACIFESSMSILVNGSPTKDFKVGRGLRQGDPLSPFLFLIVAEGLAGMMRRAVEIGRFKGIQSKLYVINVDSNFLEAGSSFLSCRSDDIPFKFLGIPVGANPRRRDTWNHVVEAMSNKLSSWSSRQLSIGGRLTLINTVLTGMPLYLFSFFKASSGILKQLVRIQRNFLWGGSSEVKKVCWVKWDHSCLPKNQGGIGVQNLELFNLALLSKWKWRFLDEGEAMWAELLRFIYGHLPTKVLNGVSSPLGAKESIRWKDIMDLSRVADVEWFKSNDAFISDRMRQHGDIFEWCWQWKEELSVDEVQQLRVLKNLLVGFPLVPERQDKWRWVPGQLGLFSVKSCYNLLLQHHNYDGVDSNTLIAIQKLWKNDAPTKVLIFGWRLILEKLPTRATLKHRGQGLPADLEGWDHFLAFGSLIKSKKGHTRESDLEYYERRYFKKLKHDYYEFKISDSIYRCPFCNNKDYSLTGLLRHASRIAGNSRKTIKDIGKHSVLITYITRYLNVQVDETFNIINNDKTEINDAYVVEKNQIIEDLSSLEVVKTDESLLLRFVNAAFNNKPESRDVLPPPDAEEKSNIKSEVQTEVMSKTVETTIDEEGVFNLELEGSFNVNNNSIDCDIQTETAPKFDEETNEKEGHVTNLLSSTTLYDVTSMTTQTDKLLLNNERQCAEHKLLVDLGRNDDGKIFKPCYVQVEKLMNIDRYSDVMHISSTATGELLAGLTICYLKLEEKNRAFKEEKSWYDVRLKEEQKVAIKKTRKNLVIKAKSVPSFYYDKRMSQYQADEALYQDENSGSSSFEVEESDVGGLV</sequence>
<evidence type="ECO:0000256" key="2">
    <source>
        <dbReference type="ARBA" id="ARBA00005885"/>
    </source>
</evidence>
<proteinExistence type="inferred from homology"/>
<feature type="domain" description="Reverse transcriptase" evidence="7">
    <location>
        <begin position="398"/>
        <end position="518"/>
    </location>
</feature>
<dbReference type="Gene3D" id="3.60.10.10">
    <property type="entry name" value="Endonuclease/exonuclease/phosphatase"/>
    <property type="match status" value="1"/>
</dbReference>
<feature type="domain" description="Chorismate-utilising enzyme C-terminal" evidence="8">
    <location>
        <begin position="1117"/>
        <end position="1183"/>
    </location>
</feature>
<evidence type="ECO:0008006" key="13">
    <source>
        <dbReference type="Google" id="ProtNLM"/>
    </source>
</evidence>